<organism evidence="5 6">
    <name type="scientific">Kaistella yananensis</name>
    <dbReference type="NCBI Taxonomy" id="2989820"/>
    <lineage>
        <taxon>Bacteria</taxon>
        <taxon>Pseudomonadati</taxon>
        <taxon>Bacteroidota</taxon>
        <taxon>Flavobacteriia</taxon>
        <taxon>Flavobacteriales</taxon>
        <taxon>Weeksellaceae</taxon>
        <taxon>Chryseobacterium group</taxon>
        <taxon>Kaistella</taxon>
    </lineage>
</organism>
<name>A0ABT3JLW5_9FLAO</name>
<keyword evidence="2" id="KW-0805">Transcription regulation</keyword>
<dbReference type="Gene3D" id="1.10.10.10">
    <property type="entry name" value="Winged helix-like DNA-binding domain superfamily/Winged helix DNA-binding domain"/>
    <property type="match status" value="1"/>
</dbReference>
<evidence type="ECO:0000313" key="6">
    <source>
        <dbReference type="Proteomes" id="UP001209107"/>
    </source>
</evidence>
<comment type="similarity">
    <text evidence="1">Belongs to the BlaI transcriptional regulatory family.</text>
</comment>
<evidence type="ECO:0000256" key="4">
    <source>
        <dbReference type="ARBA" id="ARBA00023163"/>
    </source>
</evidence>
<dbReference type="InterPro" id="IPR005650">
    <property type="entry name" value="BlaI_family"/>
</dbReference>
<sequence>MKNKLTEAEKELMEILWTNKTAFMKDLLQALPEPKPAATTVATNLKRMQNKDLIGYKSFGNSRQYFPKVNKEDYFNGEMTSIINQFFNSSVSQFASFFTANSKLSQQQLKELRDIIDNQIKD</sequence>
<evidence type="ECO:0000256" key="3">
    <source>
        <dbReference type="ARBA" id="ARBA00023125"/>
    </source>
</evidence>
<keyword evidence="6" id="KW-1185">Reference proteome</keyword>
<dbReference type="InterPro" id="IPR036388">
    <property type="entry name" value="WH-like_DNA-bd_sf"/>
</dbReference>
<evidence type="ECO:0000256" key="1">
    <source>
        <dbReference type="ARBA" id="ARBA00011046"/>
    </source>
</evidence>
<dbReference type="Proteomes" id="UP001209107">
    <property type="component" value="Unassembled WGS sequence"/>
</dbReference>
<reference evidence="5 6" key="1">
    <citation type="submission" date="2022-10" db="EMBL/GenBank/DDBJ databases">
        <title>Kaistella sp. BT-6-1-3.</title>
        <authorList>
            <person name="Ai J."/>
            <person name="Deng Z."/>
        </authorList>
    </citation>
    <scope>NUCLEOTIDE SEQUENCE [LARGE SCALE GENOMIC DNA]</scope>
    <source>
        <strain evidence="5 6">BT6-1-3</strain>
    </source>
</reference>
<proteinExistence type="inferred from homology"/>
<comment type="caution">
    <text evidence="5">The sequence shown here is derived from an EMBL/GenBank/DDBJ whole genome shotgun (WGS) entry which is preliminary data.</text>
</comment>
<gene>
    <name evidence="5" type="ORF">OK344_06005</name>
</gene>
<dbReference type="Gene3D" id="1.10.4040.10">
    <property type="entry name" value="Penicillinase repressor domain"/>
    <property type="match status" value="1"/>
</dbReference>
<keyword evidence="3" id="KW-0238">DNA-binding</keyword>
<dbReference type="Pfam" id="PF03965">
    <property type="entry name" value="Penicillinase_R"/>
    <property type="match status" value="1"/>
</dbReference>
<keyword evidence="4" id="KW-0804">Transcription</keyword>
<accession>A0ABT3JLW5</accession>
<evidence type="ECO:0000256" key="2">
    <source>
        <dbReference type="ARBA" id="ARBA00023015"/>
    </source>
</evidence>
<dbReference type="InterPro" id="IPR036390">
    <property type="entry name" value="WH_DNA-bd_sf"/>
</dbReference>
<protein>
    <submittedName>
        <fullName evidence="5">BlaI/MecI/CopY family transcriptional regulator</fullName>
    </submittedName>
</protein>
<evidence type="ECO:0000313" key="5">
    <source>
        <dbReference type="EMBL" id="MCW4451758.1"/>
    </source>
</evidence>
<dbReference type="EMBL" id="JAPCHZ010000002">
    <property type="protein sequence ID" value="MCW4451758.1"/>
    <property type="molecule type" value="Genomic_DNA"/>
</dbReference>
<dbReference type="SUPFAM" id="SSF46785">
    <property type="entry name" value="Winged helix' DNA-binding domain"/>
    <property type="match status" value="1"/>
</dbReference>
<dbReference type="PIRSF" id="PIRSF019455">
    <property type="entry name" value="CopR_AtkY"/>
    <property type="match status" value="1"/>
</dbReference>
<dbReference type="RefSeq" id="WP_265143926.1">
    <property type="nucleotide sequence ID" value="NZ_JAPCHZ010000002.1"/>
</dbReference>